<gene>
    <name evidence="3" type="ORF">VP1G_03791</name>
</gene>
<dbReference type="InterPro" id="IPR053008">
    <property type="entry name" value="Phomopsin_biosynth_assoc"/>
</dbReference>
<dbReference type="Proteomes" id="UP000078576">
    <property type="component" value="Unassembled WGS sequence"/>
</dbReference>
<keyword evidence="2" id="KW-0812">Transmembrane</keyword>
<protein>
    <submittedName>
        <fullName evidence="3">Uncharacterized protein</fullName>
    </submittedName>
</protein>
<evidence type="ECO:0000313" key="4">
    <source>
        <dbReference type="Proteomes" id="UP000078576"/>
    </source>
</evidence>
<proteinExistence type="predicted"/>
<feature type="region of interest" description="Disordered" evidence="1">
    <location>
        <begin position="86"/>
        <end position="105"/>
    </location>
</feature>
<dbReference type="PANTHER" id="PTHR35896">
    <property type="entry name" value="IG-LIKE DOMAIN-CONTAINING PROTEIN"/>
    <property type="match status" value="1"/>
</dbReference>
<name>A0A194UXR3_CYTMA</name>
<accession>A0A194UXR3</accession>
<dbReference type="STRING" id="694573.A0A194UXR3"/>
<evidence type="ECO:0000256" key="1">
    <source>
        <dbReference type="SAM" id="MobiDB-lite"/>
    </source>
</evidence>
<keyword evidence="4" id="KW-1185">Reference proteome</keyword>
<keyword evidence="2" id="KW-0472">Membrane</keyword>
<organism evidence="3 4">
    <name type="scientific">Cytospora mali</name>
    <name type="common">Apple Valsa canker fungus</name>
    <name type="synonym">Valsa mali</name>
    <dbReference type="NCBI Taxonomy" id="578113"/>
    <lineage>
        <taxon>Eukaryota</taxon>
        <taxon>Fungi</taxon>
        <taxon>Dikarya</taxon>
        <taxon>Ascomycota</taxon>
        <taxon>Pezizomycotina</taxon>
        <taxon>Sordariomycetes</taxon>
        <taxon>Sordariomycetidae</taxon>
        <taxon>Diaporthales</taxon>
        <taxon>Cytosporaceae</taxon>
        <taxon>Cytospora</taxon>
    </lineage>
</organism>
<dbReference type="EMBL" id="KN714689">
    <property type="protein sequence ID" value="KUI56443.1"/>
    <property type="molecule type" value="Genomic_DNA"/>
</dbReference>
<keyword evidence="2" id="KW-1133">Transmembrane helix</keyword>
<dbReference type="OrthoDB" id="3501153at2759"/>
<evidence type="ECO:0000256" key="2">
    <source>
        <dbReference type="SAM" id="Phobius"/>
    </source>
</evidence>
<dbReference type="PANTHER" id="PTHR35896:SF3">
    <property type="entry name" value="MAJOR FACILITATOR SUPERFAMILY TRANSPORTER"/>
    <property type="match status" value="1"/>
</dbReference>
<reference evidence="4" key="1">
    <citation type="submission" date="2014-12" db="EMBL/GenBank/DDBJ databases">
        <title>Genome Sequence of Valsa Canker Pathogens Uncovers a Specific Adaption of Colonization on Woody Bark.</title>
        <authorList>
            <person name="Yin Z."/>
            <person name="Liu H."/>
            <person name="Gao X."/>
            <person name="Li Z."/>
            <person name="Song N."/>
            <person name="Ke X."/>
            <person name="Dai Q."/>
            <person name="Wu Y."/>
            <person name="Sun Y."/>
            <person name="Xu J.-R."/>
            <person name="Kang Z.K."/>
            <person name="Wang L."/>
            <person name="Huang L."/>
        </authorList>
    </citation>
    <scope>NUCLEOTIDE SEQUENCE [LARGE SCALE GENOMIC DNA]</scope>
    <source>
        <strain evidence="4">SXYL134</strain>
    </source>
</reference>
<evidence type="ECO:0000313" key="3">
    <source>
        <dbReference type="EMBL" id="KUI56443.1"/>
    </source>
</evidence>
<sequence length="240" mass="27393">MAFTKDDDLVEEGLLSHKDYSSSFDSEENRPIITKRSPRRCNLLYTSCFILAGMAFSLAILSLTASVRMASLQPVSLYPGWELDPALGPGEEPRENGPACGTSPQEARERGCKFDLVLYSWVPAPCYDEEIQTAYRERESEWWRERGGVGGERIPQERAALGIEESLWLSWDYHEYHCKFIWKMMTRILRNASMGVSGRLLETHHTDHCIDVPVINIHALPAAVLPAFKTLRDDEQHQHR</sequence>
<feature type="transmembrane region" description="Helical" evidence="2">
    <location>
        <begin position="43"/>
        <end position="65"/>
    </location>
</feature>
<dbReference type="AlphaFoldDB" id="A0A194UXR3"/>